<dbReference type="EMBL" id="JAYMYQ010000006">
    <property type="protein sequence ID" value="KAK7323505.1"/>
    <property type="molecule type" value="Genomic_DNA"/>
</dbReference>
<dbReference type="AlphaFoldDB" id="A0AAN9KT80"/>
<dbReference type="Proteomes" id="UP001367508">
    <property type="component" value="Unassembled WGS sequence"/>
</dbReference>
<evidence type="ECO:0000313" key="2">
    <source>
        <dbReference type="Proteomes" id="UP001367508"/>
    </source>
</evidence>
<comment type="caution">
    <text evidence="1">The sequence shown here is derived from an EMBL/GenBank/DDBJ whole genome shotgun (WGS) entry which is preliminary data.</text>
</comment>
<protein>
    <submittedName>
        <fullName evidence="1">Uncharacterized protein</fullName>
    </submittedName>
</protein>
<keyword evidence="2" id="KW-1185">Reference proteome</keyword>
<reference evidence="1 2" key="1">
    <citation type="submission" date="2024-01" db="EMBL/GenBank/DDBJ databases">
        <title>The genomes of 5 underutilized Papilionoideae crops provide insights into root nodulation and disease resistanc.</title>
        <authorList>
            <person name="Jiang F."/>
        </authorList>
    </citation>
    <scope>NUCLEOTIDE SEQUENCE [LARGE SCALE GENOMIC DNA]</scope>
    <source>
        <strain evidence="1">LVBAO_FW01</strain>
        <tissue evidence="1">Leaves</tissue>
    </source>
</reference>
<evidence type="ECO:0000313" key="1">
    <source>
        <dbReference type="EMBL" id="KAK7323505.1"/>
    </source>
</evidence>
<name>A0AAN9KT80_CANGL</name>
<proteinExistence type="predicted"/>
<gene>
    <name evidence="1" type="ORF">VNO77_26982</name>
</gene>
<sequence length="104" mass="11849">MLRVCLRFDESGKRGEGIYREILRRVGPAENVDSWTVRNMCGFVRKTIVAITPRLIIELRCSNQVAVRSGKLPSQRHQENEGYLSSLPITVQPQTAPSFLCQFK</sequence>
<organism evidence="1 2">
    <name type="scientific">Canavalia gladiata</name>
    <name type="common">Sword bean</name>
    <name type="synonym">Dolichos gladiatus</name>
    <dbReference type="NCBI Taxonomy" id="3824"/>
    <lineage>
        <taxon>Eukaryota</taxon>
        <taxon>Viridiplantae</taxon>
        <taxon>Streptophyta</taxon>
        <taxon>Embryophyta</taxon>
        <taxon>Tracheophyta</taxon>
        <taxon>Spermatophyta</taxon>
        <taxon>Magnoliopsida</taxon>
        <taxon>eudicotyledons</taxon>
        <taxon>Gunneridae</taxon>
        <taxon>Pentapetalae</taxon>
        <taxon>rosids</taxon>
        <taxon>fabids</taxon>
        <taxon>Fabales</taxon>
        <taxon>Fabaceae</taxon>
        <taxon>Papilionoideae</taxon>
        <taxon>50 kb inversion clade</taxon>
        <taxon>NPAAA clade</taxon>
        <taxon>indigoferoid/millettioid clade</taxon>
        <taxon>Phaseoleae</taxon>
        <taxon>Canavalia</taxon>
    </lineage>
</organism>
<accession>A0AAN9KT80</accession>